<feature type="compositionally biased region" description="Basic and acidic residues" evidence="9">
    <location>
        <begin position="1"/>
        <end position="10"/>
    </location>
</feature>
<feature type="transmembrane region" description="Helical" evidence="10">
    <location>
        <begin position="425"/>
        <end position="447"/>
    </location>
</feature>
<feature type="transmembrane region" description="Helical" evidence="10">
    <location>
        <begin position="281"/>
        <end position="304"/>
    </location>
</feature>
<dbReference type="EMBL" id="MU005957">
    <property type="protein sequence ID" value="KAF2864468.1"/>
    <property type="molecule type" value="Genomic_DNA"/>
</dbReference>
<comment type="similarity">
    <text evidence="5">Belongs to the major facilitator superfamily. CAR1 family.</text>
</comment>
<evidence type="ECO:0000313" key="12">
    <source>
        <dbReference type="EMBL" id="KAF2864468.1"/>
    </source>
</evidence>
<comment type="function">
    <text evidence="6">MFS transporter; part of the gene cluster that mediates the biosynthesis of cercosporin, a light-activated, non-host-selective toxin. The perylenequinone chromophore of cercosporin absorbs light energy to attain an electronically-activated triplet state and produces active oxygen species such as the hydroxyl radical, superoxide, hydrogen peroxide or singlet oxygen upon reaction with oxygen molecules. These reactive oxygen species cause damage to various cellular components including lipids, proteins and nucleic acids. Responsible for secretion and accumulation of cercosporin, but does not play any roles in self-protection against the toxicity of cercosporin.</text>
</comment>
<evidence type="ECO:0000256" key="6">
    <source>
        <dbReference type="ARBA" id="ARBA00053977"/>
    </source>
</evidence>
<proteinExistence type="inferred from homology"/>
<evidence type="ECO:0000256" key="8">
    <source>
        <dbReference type="ARBA" id="ARBA00077167"/>
    </source>
</evidence>
<evidence type="ECO:0000259" key="11">
    <source>
        <dbReference type="PROSITE" id="PS50850"/>
    </source>
</evidence>
<dbReference type="Pfam" id="PF07690">
    <property type="entry name" value="MFS_1"/>
    <property type="match status" value="1"/>
</dbReference>
<feature type="transmembrane region" description="Helical" evidence="10">
    <location>
        <begin position="364"/>
        <end position="385"/>
    </location>
</feature>
<feature type="transmembrane region" description="Helical" evidence="10">
    <location>
        <begin position="210"/>
        <end position="230"/>
    </location>
</feature>
<dbReference type="Proteomes" id="UP000799421">
    <property type="component" value="Unassembled WGS sequence"/>
</dbReference>
<dbReference type="CDD" id="cd17323">
    <property type="entry name" value="MFS_Tpo1_MDR_like"/>
    <property type="match status" value="1"/>
</dbReference>
<evidence type="ECO:0000256" key="2">
    <source>
        <dbReference type="ARBA" id="ARBA00022692"/>
    </source>
</evidence>
<keyword evidence="4 10" id="KW-0472">Membrane</keyword>
<dbReference type="InterPro" id="IPR011701">
    <property type="entry name" value="MFS"/>
</dbReference>
<feature type="transmembrane region" description="Helical" evidence="10">
    <location>
        <begin position="459"/>
        <end position="481"/>
    </location>
</feature>
<feature type="transmembrane region" description="Helical" evidence="10">
    <location>
        <begin position="56"/>
        <end position="79"/>
    </location>
</feature>
<feature type="transmembrane region" description="Helical" evidence="10">
    <location>
        <begin position="324"/>
        <end position="343"/>
    </location>
</feature>
<dbReference type="InterPro" id="IPR036259">
    <property type="entry name" value="MFS_trans_sf"/>
</dbReference>
<dbReference type="GO" id="GO:0022857">
    <property type="term" value="F:transmembrane transporter activity"/>
    <property type="evidence" value="ECO:0007669"/>
    <property type="project" value="InterPro"/>
</dbReference>
<comment type="subcellular location">
    <subcellularLocation>
        <location evidence="1">Membrane</location>
        <topology evidence="1">Multi-pass membrane protein</topology>
    </subcellularLocation>
</comment>
<dbReference type="OrthoDB" id="5296287at2759"/>
<evidence type="ECO:0000313" key="13">
    <source>
        <dbReference type="Proteomes" id="UP000799421"/>
    </source>
</evidence>
<name>A0A6A7CDN5_9PEZI</name>
<organism evidence="12 13">
    <name type="scientific">Piedraia hortae CBS 480.64</name>
    <dbReference type="NCBI Taxonomy" id="1314780"/>
    <lineage>
        <taxon>Eukaryota</taxon>
        <taxon>Fungi</taxon>
        <taxon>Dikarya</taxon>
        <taxon>Ascomycota</taxon>
        <taxon>Pezizomycotina</taxon>
        <taxon>Dothideomycetes</taxon>
        <taxon>Dothideomycetidae</taxon>
        <taxon>Capnodiales</taxon>
        <taxon>Piedraiaceae</taxon>
        <taxon>Piedraia</taxon>
    </lineage>
</organism>
<evidence type="ECO:0000256" key="7">
    <source>
        <dbReference type="ARBA" id="ARBA00069139"/>
    </source>
</evidence>
<dbReference type="PANTHER" id="PTHR23502">
    <property type="entry name" value="MAJOR FACILITATOR SUPERFAMILY"/>
    <property type="match status" value="1"/>
</dbReference>
<feature type="transmembrane region" description="Helical" evidence="10">
    <location>
        <begin position="147"/>
        <end position="166"/>
    </location>
</feature>
<reference evidence="12" key="1">
    <citation type="journal article" date="2020" name="Stud. Mycol.">
        <title>101 Dothideomycetes genomes: a test case for predicting lifestyles and emergence of pathogens.</title>
        <authorList>
            <person name="Haridas S."/>
            <person name="Albert R."/>
            <person name="Binder M."/>
            <person name="Bloem J."/>
            <person name="Labutti K."/>
            <person name="Salamov A."/>
            <person name="Andreopoulos B."/>
            <person name="Baker S."/>
            <person name="Barry K."/>
            <person name="Bills G."/>
            <person name="Bluhm B."/>
            <person name="Cannon C."/>
            <person name="Castanera R."/>
            <person name="Culley D."/>
            <person name="Daum C."/>
            <person name="Ezra D."/>
            <person name="Gonzalez J."/>
            <person name="Henrissat B."/>
            <person name="Kuo A."/>
            <person name="Liang C."/>
            <person name="Lipzen A."/>
            <person name="Lutzoni F."/>
            <person name="Magnuson J."/>
            <person name="Mondo S."/>
            <person name="Nolan M."/>
            <person name="Ohm R."/>
            <person name="Pangilinan J."/>
            <person name="Park H.-J."/>
            <person name="Ramirez L."/>
            <person name="Alfaro M."/>
            <person name="Sun H."/>
            <person name="Tritt A."/>
            <person name="Yoshinaga Y."/>
            <person name="Zwiers L.-H."/>
            <person name="Turgeon B."/>
            <person name="Goodwin S."/>
            <person name="Spatafora J."/>
            <person name="Crous P."/>
            <person name="Grigoriev I."/>
        </authorList>
    </citation>
    <scope>NUCLEOTIDE SEQUENCE</scope>
    <source>
        <strain evidence="12">CBS 480.64</strain>
    </source>
</reference>
<protein>
    <recommendedName>
        <fullName evidence="7">Cercosporin MFS transporter CTB4</fullName>
    </recommendedName>
    <alternativeName>
        <fullName evidence="8">Cercosporin toxin biosynthesis cluster protein 4</fullName>
    </alternativeName>
</protein>
<evidence type="ECO:0000256" key="3">
    <source>
        <dbReference type="ARBA" id="ARBA00022989"/>
    </source>
</evidence>
<accession>A0A6A7CDN5</accession>
<keyword evidence="13" id="KW-1185">Reference proteome</keyword>
<evidence type="ECO:0000256" key="4">
    <source>
        <dbReference type="ARBA" id="ARBA00023136"/>
    </source>
</evidence>
<gene>
    <name evidence="12" type="ORF">K470DRAFT_208951</name>
</gene>
<dbReference type="PROSITE" id="PS50850">
    <property type="entry name" value="MFS"/>
    <property type="match status" value="1"/>
</dbReference>
<dbReference type="Gene3D" id="1.20.1250.20">
    <property type="entry name" value="MFS general substrate transporter like domains"/>
    <property type="match status" value="1"/>
</dbReference>
<feature type="domain" description="Major facilitator superfamily (MFS) profile" evidence="11">
    <location>
        <begin position="55"/>
        <end position="485"/>
    </location>
</feature>
<keyword evidence="2 10" id="KW-0812">Transmembrane</keyword>
<dbReference type="InterPro" id="IPR020846">
    <property type="entry name" value="MFS_dom"/>
</dbReference>
<dbReference type="PANTHER" id="PTHR23502:SF68">
    <property type="entry name" value="MULTIDRUG TRANSPORTER, PUTATIVE (AFU_ORTHOLOGUE AFUA_3G01120)-RELATED"/>
    <property type="match status" value="1"/>
</dbReference>
<feature type="transmembrane region" description="Helical" evidence="10">
    <location>
        <begin position="122"/>
        <end position="141"/>
    </location>
</feature>
<dbReference type="GO" id="GO:0016020">
    <property type="term" value="C:membrane"/>
    <property type="evidence" value="ECO:0007669"/>
    <property type="project" value="UniProtKB-SubCell"/>
</dbReference>
<keyword evidence="3 10" id="KW-1133">Transmembrane helix</keyword>
<dbReference type="FunFam" id="1.20.1250.20:FF:000011">
    <property type="entry name" value="MFS multidrug transporter, putative"/>
    <property type="match status" value="1"/>
</dbReference>
<evidence type="ECO:0000256" key="1">
    <source>
        <dbReference type="ARBA" id="ARBA00004141"/>
    </source>
</evidence>
<evidence type="ECO:0000256" key="10">
    <source>
        <dbReference type="SAM" id="Phobius"/>
    </source>
</evidence>
<sequence length="495" mass="54194">MRNIKDDYSEKSVGVAPDATNDLESGIEGPMIVDWDGPNDPANPLNWSPKHKWAQIALLSLLTLLSPLASSMFAPAVPALLKDFHTENRNLATFVVSVFVLGFAFGPLLAAPLSEMLGRAMVYHVFNVLFVIWNVACALAPNMASLIVFRFLAGCCGVATITNGGGTIADLMPPAQRGAAMAIWAMGPLLGPVIGPIAGGFLADAAGWRWSFWVISIAYGVSTLASFVLLKETYPAVLLERKAQRLRKESPDKTFRSKLDSGVSTKELWIRSLVRPAKMMLFSPICSLMCLYMGIVYGILYLLFTTYTFVFEQRYHFSASHVGLVYIGMGVGMLLGLAILGKISDPIMKRLAITRGNGEMKPEFRLPPLMYAGLTVPVGLFIYGWTAQHNEQWAVPLLGTLIIGIGLIAAFMCINTYLVDTYSQYAASALAANTVLRSLLGAFFPLFGLQMYDALGLGWGNSLLAFVALAMCPIPWAFYYYGERLRTNPRFQVKF</sequence>
<feature type="transmembrane region" description="Helical" evidence="10">
    <location>
        <begin position="397"/>
        <end position="418"/>
    </location>
</feature>
<feature type="transmembrane region" description="Helical" evidence="10">
    <location>
        <begin position="91"/>
        <end position="110"/>
    </location>
</feature>
<feature type="region of interest" description="Disordered" evidence="9">
    <location>
        <begin position="1"/>
        <end position="20"/>
    </location>
</feature>
<evidence type="ECO:0000256" key="5">
    <source>
        <dbReference type="ARBA" id="ARBA00038347"/>
    </source>
</evidence>
<feature type="transmembrane region" description="Helical" evidence="10">
    <location>
        <begin position="178"/>
        <end position="198"/>
    </location>
</feature>
<evidence type="ECO:0000256" key="9">
    <source>
        <dbReference type="SAM" id="MobiDB-lite"/>
    </source>
</evidence>
<dbReference type="SUPFAM" id="SSF103473">
    <property type="entry name" value="MFS general substrate transporter"/>
    <property type="match status" value="1"/>
</dbReference>
<dbReference type="AlphaFoldDB" id="A0A6A7CDN5"/>